<dbReference type="AlphaFoldDB" id="A0A2C9EN68"/>
<sequence>MPEASSPASEKSLSRLLLELLWQLAALLIPIFFVTLLPPPAALGVLLGCAAAMTLAARLGWPKTARGLARLMISAAFGLGFSLGRALPAYWDIAAAFTSIFAGLAAVSHLERRLGLVQPSPTPISAWGGNEPQQTPEGKPIRVFNHGEIAMGGPTCCDYLFPDGVLLQGLGSSARFSSDGRYFAAPLPSRQHWGLAILDREQRRLYRCNREHFWELDAFSADTLSGRHSPLVDNGQHQASLNSLLQEAECVELVAVADLWLEPGQWLEALARQDFEESAPHGSHRLHASLALPASLRALEQPLEPLRTPPYRISIDGQPSGLLLRADAPRIWRDDGRALACIAHEQAQPEAACCWLWQADKGWRALPAPWVASHAEPSFYPGPLLSLDRHWLGYSAYLDLAEADHGRYGYRLHSTHSDSETGVGHDRQGCLQVAPLPLTRTQLLQPLDGSGARGESRIQSQPLLGEQRALFSWLTDNPRGLGAYRCQIGTWQLPGCWLLDHRVSDCQRYLALLPWSETLELAPQVVVADLQQQRLIYSPALLAARLLDFRQGRLSLAVLVGRLDPDHVSSPLQRFNRPAPAPEHAAAFCTEGPASQPCYERQDWLVIDDQLQPVAPWRLVDRPQAAVAEGDFIQPAPDGRDAAWLFGSETEYADSWLRETSPRLGGHLLTASGCAVGDLAPSLIWSTDARYLALTRLRLGAGDPQQGYRAWQLLLLDVQERSLRIAPDWLRHRPLFQHFDARGLALQLFERDWQAADDPDPGRSLEWALEDLLRLPAEPLREHQGLWLSATDWPQARAWQALRRPAHPALRAGA</sequence>
<evidence type="ECO:0000313" key="3">
    <source>
        <dbReference type="Proteomes" id="UP000013940"/>
    </source>
</evidence>
<keyword evidence="1" id="KW-1133">Transmembrane helix</keyword>
<dbReference type="KEGG" id="pprc:PFLCHA0_c33400"/>
<feature type="transmembrane region" description="Helical" evidence="1">
    <location>
        <begin position="68"/>
        <end position="87"/>
    </location>
</feature>
<reference evidence="3" key="1">
    <citation type="journal article" date="2014" name="Genome Announc.">
        <title>Full-genome sequence of the plant growth-promoting bacterium Pseudomonas protegens CHA0.</title>
        <authorList>
            <person name="Jousset A."/>
            <person name="Schuldes J."/>
            <person name="Keel C."/>
            <person name="Maurhofer M."/>
            <person name="Daniel R."/>
            <person name="Scheu S."/>
            <person name="Thuermer A."/>
        </authorList>
    </citation>
    <scope>NUCLEOTIDE SEQUENCE [LARGE SCALE GENOMIC DNA]</scope>
    <source>
        <strain evidence="3">DSM 19095 / LMG 27888 / CFBP 6595 / CHA0</strain>
    </source>
</reference>
<dbReference type="eggNOG" id="ENOG5032WDP">
    <property type="taxonomic scope" value="Bacteria"/>
</dbReference>
<dbReference type="HOGENOM" id="CLU_347097_0_0_6"/>
<gene>
    <name evidence="2" type="ORF">PFLCHA0_c33400</name>
</gene>
<protein>
    <submittedName>
        <fullName evidence="2">Uncharacterized protein</fullName>
    </submittedName>
</protein>
<organism evidence="2 3">
    <name type="scientific">Pseudomonas protegens (strain DSM 19095 / LMG 27888 / CFBP 6595 / CHA0)</name>
    <dbReference type="NCBI Taxonomy" id="1124983"/>
    <lineage>
        <taxon>Bacteria</taxon>
        <taxon>Pseudomonadati</taxon>
        <taxon>Pseudomonadota</taxon>
        <taxon>Gammaproteobacteria</taxon>
        <taxon>Pseudomonadales</taxon>
        <taxon>Pseudomonadaceae</taxon>
        <taxon>Pseudomonas</taxon>
    </lineage>
</organism>
<feature type="transmembrane region" description="Helical" evidence="1">
    <location>
        <begin position="16"/>
        <end position="35"/>
    </location>
</feature>
<dbReference type="RefSeq" id="WP_015635827.1">
    <property type="nucleotide sequence ID" value="NC_021237.1"/>
</dbReference>
<dbReference type="EMBL" id="CP003190">
    <property type="protein sequence ID" value="AGL85110.1"/>
    <property type="molecule type" value="Genomic_DNA"/>
</dbReference>
<name>A0A2C9EN68_PSEPH</name>
<evidence type="ECO:0000313" key="2">
    <source>
        <dbReference type="EMBL" id="AGL85110.1"/>
    </source>
</evidence>
<evidence type="ECO:0000256" key="1">
    <source>
        <dbReference type="SAM" id="Phobius"/>
    </source>
</evidence>
<dbReference type="GeneID" id="57476328"/>
<accession>A0A2C9EN68</accession>
<keyword evidence="1" id="KW-0472">Membrane</keyword>
<dbReference type="Proteomes" id="UP000013940">
    <property type="component" value="Chromosome"/>
</dbReference>
<feature type="transmembrane region" description="Helical" evidence="1">
    <location>
        <begin position="41"/>
        <end position="61"/>
    </location>
</feature>
<keyword evidence="1" id="KW-0812">Transmembrane</keyword>
<proteinExistence type="predicted"/>